<dbReference type="GO" id="GO:0009507">
    <property type="term" value="C:chloroplast"/>
    <property type="evidence" value="ECO:0007669"/>
    <property type="project" value="TreeGrafter"/>
</dbReference>
<feature type="compositionally biased region" description="Gly residues" evidence="1">
    <location>
        <begin position="202"/>
        <end position="221"/>
    </location>
</feature>
<feature type="region of interest" description="Disordered" evidence="1">
    <location>
        <begin position="24"/>
        <end position="54"/>
    </location>
</feature>
<dbReference type="AlphaFoldDB" id="Q25AB9"/>
<gene>
    <name evidence="3" type="primary">H0522A01.11</name>
    <name evidence="2" type="synonym">OSIGBa0103O01.2</name>
</gene>
<dbReference type="PANTHER" id="PTHR35483">
    <property type="entry name" value="NUCLEUSENVELOPE PROTEIN"/>
    <property type="match status" value="1"/>
</dbReference>
<name>Q25AB9_ORYSA</name>
<dbReference type="EMBL" id="CR855187">
    <property type="protein sequence ID" value="CAH67284.1"/>
    <property type="molecule type" value="Genomic_DNA"/>
</dbReference>
<evidence type="ECO:0000256" key="1">
    <source>
        <dbReference type="SAM" id="MobiDB-lite"/>
    </source>
</evidence>
<dbReference type="PANTHER" id="PTHR35483:SF1">
    <property type="entry name" value="GLYCINE-RICH PROTEIN-RELATED"/>
    <property type="match status" value="1"/>
</dbReference>
<feature type="region of interest" description="Disordered" evidence="1">
    <location>
        <begin position="201"/>
        <end position="225"/>
    </location>
</feature>
<dbReference type="EMBL" id="AL512542">
    <property type="protein sequence ID" value="CAH67740.1"/>
    <property type="molecule type" value="Genomic_DNA"/>
</dbReference>
<organism evidence="3">
    <name type="scientific">Oryza sativa</name>
    <name type="common">Rice</name>
    <dbReference type="NCBI Taxonomy" id="4530"/>
    <lineage>
        <taxon>Eukaryota</taxon>
        <taxon>Viridiplantae</taxon>
        <taxon>Streptophyta</taxon>
        <taxon>Embryophyta</taxon>
        <taxon>Tracheophyta</taxon>
        <taxon>Spermatophyta</taxon>
        <taxon>Magnoliopsida</taxon>
        <taxon>Liliopsida</taxon>
        <taxon>Poales</taxon>
        <taxon>Poaceae</taxon>
        <taxon>BOP clade</taxon>
        <taxon>Oryzoideae</taxon>
        <taxon>Oryzeae</taxon>
        <taxon>Oryzinae</taxon>
        <taxon>Oryza</taxon>
    </lineage>
</organism>
<evidence type="ECO:0000313" key="3">
    <source>
        <dbReference type="EMBL" id="CAH67740.1"/>
    </source>
</evidence>
<feature type="compositionally biased region" description="Basic residues" evidence="1">
    <location>
        <begin position="24"/>
        <end position="36"/>
    </location>
</feature>
<evidence type="ECO:0000313" key="2">
    <source>
        <dbReference type="EMBL" id="CAH67284.1"/>
    </source>
</evidence>
<reference evidence="3" key="1">
    <citation type="journal article" date="2002" name="Nature">
        <title>Sequence and analysis of rice chromosome 4.</title>
        <authorList>
            <person name="Feng Q."/>
            <person name="Zhang Y."/>
            <person name="Hao P."/>
            <person name="Wang S."/>
            <person name="Fu G."/>
            <person name="Huang Y."/>
            <person name="Li Y."/>
            <person name="Zhu J."/>
            <person name="Liu Y."/>
            <person name="Hu X."/>
            <person name="Jia P."/>
            <person name="Zhang Y."/>
            <person name="Zhao Q."/>
            <person name="Ying K."/>
            <person name="Yu S."/>
            <person name="Tang Y."/>
            <person name="Weng Q."/>
            <person name="Zhang L."/>
            <person name="Lu Y."/>
            <person name="Mu J."/>
            <person name="Lu Y."/>
            <person name="Zhang L.S."/>
            <person name="Yu Z."/>
            <person name="Fan D."/>
            <person name="Liu X."/>
            <person name="Lu T."/>
            <person name="Li C."/>
            <person name="Wu Y."/>
            <person name="Sun T."/>
            <person name="Lei H."/>
            <person name="Li T."/>
            <person name="Hu H."/>
            <person name="Guan J."/>
            <person name="Wu M."/>
            <person name="Zhang R."/>
            <person name="Zhou B."/>
            <person name="Chen Z."/>
            <person name="Chen L."/>
            <person name="Jin Z."/>
            <person name="Wang R."/>
            <person name="Yin H."/>
            <person name="Cai Z."/>
            <person name="Ren S."/>
            <person name="Lv G."/>
            <person name="Gu W."/>
            <person name="Zhu G."/>
            <person name="Tu Y."/>
            <person name="Jia J."/>
            <person name="Zhang Y."/>
            <person name="Chen J."/>
            <person name="Kang H."/>
            <person name="Chen X."/>
            <person name="Shao C."/>
            <person name="Sun Y."/>
            <person name="Hu Q."/>
            <person name="Zhang X."/>
            <person name="Zhang W."/>
            <person name="Wang L."/>
            <person name="Ding C."/>
            <person name="Sheng H."/>
            <person name="Gu J."/>
            <person name="Chen S."/>
            <person name="Ni L."/>
            <person name="Zhu F."/>
            <person name="Chen W."/>
            <person name="Lan L."/>
            <person name="Lai Y."/>
            <person name="Cheng Z."/>
            <person name="Gu M."/>
            <person name="Jiang J."/>
            <person name="Li J."/>
            <person name="Hong G."/>
            <person name="Xue Y."/>
            <person name="Han B."/>
        </authorList>
    </citation>
    <scope>NUCLEOTIDE SEQUENCE</scope>
</reference>
<proteinExistence type="predicted"/>
<protein>
    <submittedName>
        <fullName evidence="3">H0522A01.11 protein</fullName>
    </submittedName>
    <submittedName>
        <fullName evidence="2">OSIGBa0103O01.2 protein</fullName>
    </submittedName>
</protein>
<accession>Q25AB9</accession>
<reference evidence="2" key="2">
    <citation type="submission" date="2004-10" db="EMBL/GenBank/DDBJ databases">
        <title>Chromosome-wide comparison between domesticated rice subspecies indica and japonica.</title>
        <authorList>
            <person name="Han B."/>
        </authorList>
    </citation>
    <scope>NUCLEOTIDE SEQUENCE</scope>
</reference>
<sequence length="337" mass="38220">MIIEGPAADEDKTHKSIPRFHLRYPRYRRGRSRRAPPSRLPPPSSHAAARRLRRSSSPFVPSILLRLSSTEAPPHHEGNFTVRTLGSMSYFQATTYKPHNGIIVDKVAIGLGSTCKLLHERAKCSYSNRFIKLQEQVYPRLLLVAACHNRIGPVYASSGKGNSERVNDPYSMESLNKAIAGTKKQWPIQDMLIDQISKIRGSGSGGNGGGNKNSHEGSGGGSEDESLTESLYEMVQVLLATIAFILMYIHIIRGEELYRLARDYTRYLVTGKRTSRLKRAMLNWHNFCEGITNKDSVQESTFERSTSEPMWWQQPLKFVHRIEELYRGYFRPHAQES</sequence>